<proteinExistence type="inferred from homology"/>
<evidence type="ECO:0000313" key="4">
    <source>
        <dbReference type="Proteomes" id="UP001175211"/>
    </source>
</evidence>
<evidence type="ECO:0000256" key="1">
    <source>
        <dbReference type="ARBA" id="ARBA00009005"/>
    </source>
</evidence>
<sequence length="408" mass="45887">MGVRKLTTFDAVICALAKLVDRQDVLEEAYRLKRLVRWLAQEYEIGFAEDTDSMAVLQEAERRSRSLGERSVGYRIPSVASLREAFNKIDAELKRLGPHGSHSLTQGVRYGVGLYRFWAVLIGIDAYPDYLLRGCVSDALLMKRFLTDDLGVPENRIQCLLGSKYTNSDDPKSTPSHANIVDMLYSLANNPEIERGDSIIVYFAGVGGHYRCLEHPDTGKCPSSFCPTEVLFPIDHGTQDASGQRISGISDRELNSLFALICRAKGPKITFIVDSDYSGGVSRRQQQEIPSISKASLKSMLHAADERWKYFSGYRSVLSKDWRPDMYSCVILAAGFSYEVKGTKGCRGVFTETLLRVLRSTDWKKEMTYADLVNLMSRSLSSTSQQIASLPFSFLLVSGRRMNKRLWY</sequence>
<organism evidence="3 4">
    <name type="scientific">Armillaria tabescens</name>
    <name type="common">Ringless honey mushroom</name>
    <name type="synonym">Agaricus tabescens</name>
    <dbReference type="NCBI Taxonomy" id="1929756"/>
    <lineage>
        <taxon>Eukaryota</taxon>
        <taxon>Fungi</taxon>
        <taxon>Dikarya</taxon>
        <taxon>Basidiomycota</taxon>
        <taxon>Agaricomycotina</taxon>
        <taxon>Agaricomycetes</taxon>
        <taxon>Agaricomycetidae</taxon>
        <taxon>Agaricales</taxon>
        <taxon>Marasmiineae</taxon>
        <taxon>Physalacriaceae</taxon>
        <taxon>Desarmillaria</taxon>
    </lineage>
</organism>
<dbReference type="GeneID" id="85357050"/>
<name>A0AA39KB69_ARMTA</name>
<evidence type="ECO:0000313" key="3">
    <source>
        <dbReference type="EMBL" id="KAK0455608.1"/>
    </source>
</evidence>
<comment type="caution">
    <text evidence="3">The sequence shown here is derived from an EMBL/GenBank/DDBJ whole genome shotgun (WGS) entry which is preliminary data.</text>
</comment>
<dbReference type="EMBL" id="JAUEPS010000024">
    <property type="protein sequence ID" value="KAK0455608.1"/>
    <property type="molecule type" value="Genomic_DNA"/>
</dbReference>
<dbReference type="PANTHER" id="PTHR48104">
    <property type="entry name" value="METACASPASE-4"/>
    <property type="match status" value="1"/>
</dbReference>
<feature type="domain" description="Peptidase C14 caspase" evidence="2">
    <location>
        <begin position="118"/>
        <end position="385"/>
    </location>
</feature>
<dbReference type="GO" id="GO:0006508">
    <property type="term" value="P:proteolysis"/>
    <property type="evidence" value="ECO:0007669"/>
    <property type="project" value="InterPro"/>
</dbReference>
<dbReference type="RefSeq" id="XP_060329118.1">
    <property type="nucleotide sequence ID" value="XM_060473502.1"/>
</dbReference>
<gene>
    <name evidence="3" type="ORF">EV420DRAFT_1552201</name>
</gene>
<reference evidence="3" key="1">
    <citation type="submission" date="2023-06" db="EMBL/GenBank/DDBJ databases">
        <authorList>
            <consortium name="Lawrence Berkeley National Laboratory"/>
            <person name="Ahrendt S."/>
            <person name="Sahu N."/>
            <person name="Indic B."/>
            <person name="Wong-Bajracharya J."/>
            <person name="Merenyi Z."/>
            <person name="Ke H.-M."/>
            <person name="Monk M."/>
            <person name="Kocsube S."/>
            <person name="Drula E."/>
            <person name="Lipzen A."/>
            <person name="Balint B."/>
            <person name="Henrissat B."/>
            <person name="Andreopoulos B."/>
            <person name="Martin F.M."/>
            <person name="Harder C.B."/>
            <person name="Rigling D."/>
            <person name="Ford K.L."/>
            <person name="Foster G.D."/>
            <person name="Pangilinan J."/>
            <person name="Papanicolaou A."/>
            <person name="Barry K."/>
            <person name="LaButti K."/>
            <person name="Viragh M."/>
            <person name="Koriabine M."/>
            <person name="Yan M."/>
            <person name="Riley R."/>
            <person name="Champramary S."/>
            <person name="Plett K.L."/>
            <person name="Tsai I.J."/>
            <person name="Slot J."/>
            <person name="Sipos G."/>
            <person name="Plett J."/>
            <person name="Nagy L.G."/>
            <person name="Grigoriev I.V."/>
        </authorList>
    </citation>
    <scope>NUCLEOTIDE SEQUENCE</scope>
    <source>
        <strain evidence="3">CCBAS 213</strain>
    </source>
</reference>
<dbReference type="Gene3D" id="3.40.50.1460">
    <property type="match status" value="1"/>
</dbReference>
<dbReference type="GO" id="GO:0004197">
    <property type="term" value="F:cysteine-type endopeptidase activity"/>
    <property type="evidence" value="ECO:0007669"/>
    <property type="project" value="InterPro"/>
</dbReference>
<evidence type="ECO:0000259" key="2">
    <source>
        <dbReference type="Pfam" id="PF00656"/>
    </source>
</evidence>
<comment type="similarity">
    <text evidence="1">Belongs to the peptidase C14B family.</text>
</comment>
<dbReference type="PANTHER" id="PTHR48104:SF30">
    <property type="entry name" value="METACASPASE-1"/>
    <property type="match status" value="1"/>
</dbReference>
<dbReference type="GO" id="GO:0005737">
    <property type="term" value="C:cytoplasm"/>
    <property type="evidence" value="ECO:0007669"/>
    <property type="project" value="TreeGrafter"/>
</dbReference>
<dbReference type="Proteomes" id="UP001175211">
    <property type="component" value="Unassembled WGS sequence"/>
</dbReference>
<dbReference type="InterPro" id="IPR050452">
    <property type="entry name" value="Metacaspase"/>
</dbReference>
<accession>A0AA39KB69</accession>
<keyword evidence="4" id="KW-1185">Reference proteome</keyword>
<dbReference type="AlphaFoldDB" id="A0AA39KB69"/>
<dbReference type="Pfam" id="PF00656">
    <property type="entry name" value="Peptidase_C14"/>
    <property type="match status" value="1"/>
</dbReference>
<protein>
    <recommendedName>
        <fullName evidence="2">Peptidase C14 caspase domain-containing protein</fullName>
    </recommendedName>
</protein>
<dbReference type="InterPro" id="IPR011600">
    <property type="entry name" value="Pept_C14_caspase"/>
</dbReference>